<dbReference type="CDD" id="cd05382">
    <property type="entry name" value="CAP_GAPR1-like"/>
    <property type="match status" value="1"/>
</dbReference>
<sequence length="243" mass="27406">MTKNGKEIYRYDDKDFNSLDEALQYIQTQNPNLIIEQGPPSTNTNSQTSLGGGSVTKANFFKTQKVNWQDSLTGDERQLLAKVPAYTGSTTGLQGYPLTSDLLLYYYYQQHDKYRACHGADPLRVNQQLIDEAQQYAEKLASIDKMEHDMSNEKTGENLATSSIPVGYVGVEMWYDEYKKYNFATGKYNSGVGHFTQMVWKGSNTIGCGAAISNTNKLYVVCRYYPRGNILSYFTQNVGQKTC</sequence>
<dbReference type="SMART" id="SM00198">
    <property type="entry name" value="SCP"/>
    <property type="match status" value="1"/>
</dbReference>
<dbReference type="PANTHER" id="PTHR10334">
    <property type="entry name" value="CYSTEINE-RICH SECRETORY PROTEIN-RELATED"/>
    <property type="match status" value="1"/>
</dbReference>
<dbReference type="SUPFAM" id="SSF55797">
    <property type="entry name" value="PR-1-like"/>
    <property type="match status" value="1"/>
</dbReference>
<dbReference type="PROSITE" id="PS01009">
    <property type="entry name" value="CRISP_1"/>
    <property type="match status" value="1"/>
</dbReference>
<dbReference type="InterPro" id="IPR035940">
    <property type="entry name" value="CAP_sf"/>
</dbReference>
<dbReference type="InterPro" id="IPR018244">
    <property type="entry name" value="Allrgn_V5/Tpx1_CS"/>
</dbReference>
<keyword evidence="2" id="KW-1185">Reference proteome</keyword>
<name>A0A0N4ZDD8_PARTI</name>
<dbReference type="Proteomes" id="UP000038045">
    <property type="component" value="Unplaced"/>
</dbReference>
<feature type="domain" description="SCP" evidence="1">
    <location>
        <begin position="102"/>
        <end position="232"/>
    </location>
</feature>
<dbReference type="PROSITE" id="PS01010">
    <property type="entry name" value="CRISP_2"/>
    <property type="match status" value="1"/>
</dbReference>
<dbReference type="AlphaFoldDB" id="A0A0N4ZDD8"/>
<accession>A0A0N4ZDD8</accession>
<protein>
    <submittedName>
        <fullName evidence="3">SCP domain-containing protein</fullName>
    </submittedName>
</protein>
<evidence type="ECO:0000313" key="3">
    <source>
        <dbReference type="WBParaSite" id="PTRK_0000558300.1"/>
    </source>
</evidence>
<dbReference type="Gene3D" id="3.40.33.10">
    <property type="entry name" value="CAP"/>
    <property type="match status" value="1"/>
</dbReference>
<evidence type="ECO:0000313" key="2">
    <source>
        <dbReference type="Proteomes" id="UP000038045"/>
    </source>
</evidence>
<dbReference type="InterPro" id="IPR034113">
    <property type="entry name" value="SCP_GAPR1-like"/>
</dbReference>
<dbReference type="WBParaSite" id="PTRK_0000558300.1">
    <property type="protein sequence ID" value="PTRK_0000558300.1"/>
    <property type="gene ID" value="PTRK_0000558300"/>
</dbReference>
<dbReference type="STRING" id="131310.A0A0N4ZDD8"/>
<dbReference type="PRINTS" id="PR00837">
    <property type="entry name" value="V5TPXLIKE"/>
</dbReference>
<dbReference type="InterPro" id="IPR001283">
    <property type="entry name" value="CRISP-related"/>
</dbReference>
<proteinExistence type="predicted"/>
<dbReference type="Pfam" id="PF00188">
    <property type="entry name" value="CAP"/>
    <property type="match status" value="1"/>
</dbReference>
<dbReference type="FunFam" id="3.40.33.10:FF:000002">
    <property type="entry name" value="Golgi-associated plant pathogenesis-related protein 1"/>
    <property type="match status" value="1"/>
</dbReference>
<dbReference type="InterPro" id="IPR014044">
    <property type="entry name" value="CAP_dom"/>
</dbReference>
<reference evidence="3" key="1">
    <citation type="submission" date="2017-02" db="UniProtKB">
        <authorList>
            <consortium name="WormBaseParasite"/>
        </authorList>
    </citation>
    <scope>IDENTIFICATION</scope>
</reference>
<evidence type="ECO:0000259" key="1">
    <source>
        <dbReference type="SMART" id="SM00198"/>
    </source>
</evidence>
<dbReference type="GO" id="GO:0005576">
    <property type="term" value="C:extracellular region"/>
    <property type="evidence" value="ECO:0007669"/>
    <property type="project" value="InterPro"/>
</dbReference>
<organism evidence="2 3">
    <name type="scientific">Parastrongyloides trichosuri</name>
    <name type="common">Possum-specific nematode worm</name>
    <dbReference type="NCBI Taxonomy" id="131310"/>
    <lineage>
        <taxon>Eukaryota</taxon>
        <taxon>Metazoa</taxon>
        <taxon>Ecdysozoa</taxon>
        <taxon>Nematoda</taxon>
        <taxon>Chromadorea</taxon>
        <taxon>Rhabditida</taxon>
        <taxon>Tylenchina</taxon>
        <taxon>Panagrolaimomorpha</taxon>
        <taxon>Strongyloidoidea</taxon>
        <taxon>Strongyloididae</taxon>
        <taxon>Parastrongyloides</taxon>
    </lineage>
</organism>
<dbReference type="InterPro" id="IPR002413">
    <property type="entry name" value="V5_allergen-like"/>
</dbReference>
<dbReference type="PRINTS" id="PR00838">
    <property type="entry name" value="V5ALLERGEN"/>
</dbReference>